<organism evidence="2 3">
    <name type="scientific">Methanobrevibacter curvatus</name>
    <dbReference type="NCBI Taxonomy" id="49547"/>
    <lineage>
        <taxon>Archaea</taxon>
        <taxon>Methanobacteriati</taxon>
        <taxon>Methanobacteriota</taxon>
        <taxon>Methanomada group</taxon>
        <taxon>Methanobacteria</taxon>
        <taxon>Methanobacteriales</taxon>
        <taxon>Methanobacteriaceae</taxon>
        <taxon>Methanobrevibacter</taxon>
    </lineage>
</organism>
<dbReference type="EMBL" id="LWMV01000162">
    <property type="protein sequence ID" value="KZX12739.1"/>
    <property type="molecule type" value="Genomic_DNA"/>
</dbReference>
<evidence type="ECO:0000259" key="1">
    <source>
        <dbReference type="Pfam" id="PF00188"/>
    </source>
</evidence>
<dbReference type="AlphaFoldDB" id="A0A166B195"/>
<dbReference type="Gene3D" id="3.40.33.10">
    <property type="entry name" value="CAP"/>
    <property type="match status" value="1"/>
</dbReference>
<dbReference type="SUPFAM" id="SSF55797">
    <property type="entry name" value="PR-1-like"/>
    <property type="match status" value="1"/>
</dbReference>
<dbReference type="PATRIC" id="fig|49547.3.peg.1005"/>
<dbReference type="Proteomes" id="UP000077245">
    <property type="component" value="Unassembled WGS sequence"/>
</dbReference>
<dbReference type="Pfam" id="PF00188">
    <property type="entry name" value="CAP"/>
    <property type="match status" value="1"/>
</dbReference>
<protein>
    <submittedName>
        <fullName evidence="2">Cysteine-rich secretory protein family protein</fullName>
    </submittedName>
</protein>
<feature type="domain" description="SCP" evidence="1">
    <location>
        <begin position="43"/>
        <end position="166"/>
    </location>
</feature>
<evidence type="ECO:0000313" key="3">
    <source>
        <dbReference type="Proteomes" id="UP000077245"/>
    </source>
</evidence>
<dbReference type="STRING" id="49547.MBCUR_09360"/>
<dbReference type="InterPro" id="IPR014044">
    <property type="entry name" value="CAP_dom"/>
</dbReference>
<dbReference type="PANTHER" id="PTHR31157">
    <property type="entry name" value="SCP DOMAIN-CONTAINING PROTEIN"/>
    <property type="match status" value="1"/>
</dbReference>
<comment type="caution">
    <text evidence="2">The sequence shown here is derived from an EMBL/GenBank/DDBJ whole genome shotgun (WGS) entry which is preliminary data.</text>
</comment>
<dbReference type="OrthoDB" id="60683at2157"/>
<evidence type="ECO:0000313" key="2">
    <source>
        <dbReference type="EMBL" id="KZX12739.1"/>
    </source>
</evidence>
<sequence length="273" mass="31063">MKFRQYLKAMVVIFFLFSVLTLTIASAEPYHGASTDDKAKEILNLVNAERAKNGIAPLALDKNLTAVGQMRANEIIYKFSHYRENGKYWTSLIDSPKKSQIDNGSAYTYSGENIASGQASARAVMADWMNSPTHRSNILDPSFTKLGVGFVYIKSDEYKYYWVQLFSNYSPSIKKQNSDLKVSSKVTTVKYKKKKYLVRTYKFINPGKTSAVSKNYKIKIPKGYKYFKSYDSKKIVAKFNKKSNLLTLYVKNLLFFNGGKNIATIKVALLKKK</sequence>
<dbReference type="PANTHER" id="PTHR31157:SF1">
    <property type="entry name" value="SCP DOMAIN-CONTAINING PROTEIN"/>
    <property type="match status" value="1"/>
</dbReference>
<dbReference type="InterPro" id="IPR035940">
    <property type="entry name" value="CAP_sf"/>
</dbReference>
<dbReference type="CDD" id="cd05379">
    <property type="entry name" value="CAP_bacterial"/>
    <property type="match status" value="1"/>
</dbReference>
<gene>
    <name evidence="2" type="ORF">MBCUR_09360</name>
</gene>
<dbReference type="RefSeq" id="WP_067090844.1">
    <property type="nucleotide sequence ID" value="NZ_LWMV01000162.1"/>
</dbReference>
<name>A0A166B195_9EURY</name>
<keyword evidence="3" id="KW-1185">Reference proteome</keyword>
<reference evidence="2 3" key="1">
    <citation type="submission" date="2016-04" db="EMBL/GenBank/DDBJ databases">
        <title>Genome sequence of Methanobrevibacter curvatus DSM 11111.</title>
        <authorList>
            <person name="Poehlein A."/>
            <person name="Seedorf H."/>
            <person name="Daniel R."/>
        </authorList>
    </citation>
    <scope>NUCLEOTIDE SEQUENCE [LARGE SCALE GENOMIC DNA]</scope>
    <source>
        <strain evidence="2 3">DSM 11111</strain>
    </source>
</reference>
<proteinExistence type="predicted"/>
<accession>A0A166B195</accession>